<dbReference type="GO" id="GO:0015074">
    <property type="term" value="P:DNA integration"/>
    <property type="evidence" value="ECO:0007669"/>
    <property type="project" value="InterPro"/>
</dbReference>
<keyword evidence="3" id="KW-1185">Reference proteome</keyword>
<evidence type="ECO:0000313" key="2">
    <source>
        <dbReference type="EMBL" id="ABE74694.1"/>
    </source>
</evidence>
<dbReference type="HOGENOM" id="CLU_353691_0_0_6"/>
<sequence length="794" mass="92784">MPDDGNQIVLLTDSQLIEQVDFLSVEDEYNYTENWIASLKEIATLINLSVQQRSPPLIEQLIAIKNGLLFQEEVSKKTLNALPPILQPLFLVANLTRDEHKEIIWLCISIHTYLLLSHHKKAKRHLTNIINRFKLPVFFKSNNNRWIWEILPKLDDIEGLSDTVDFLHRFFIAQLRKIAYEQEVRNELLTRTVESDATIKLRSKKINQLDAIVKCFEQAYYPHKKITRQGKNEDAEEKYLNTFKSEITEQLASFVDGSTWIENSYWNLSRYDIENDAPHLYYQHPAIPNFDYELYSPNSTKPRNIEEYIDTLERPLIVSLDLPDKKIRYMQPLHRIEKNVHHSYISQRELELNSNVRTLSVAGLKQVFGRLAIDSHRYDYKHNKASLILLLSMMTAVPVEFLMTTGFISGSGLFTVLEDTAYLQYQLQITDRKQEYDASIHENQESIIRLPMPMGLIKLLSNERNLSSKEDILDYIRAIKEEINLPYLSIVRIETALHIILHRYIQGSNQHIADLICRIPASLAPSTYYSSHSNDFLVNRYRQAIELLNYDNQLDDSFISQPSTRTDFTTGSGFALTLEYVNIFLQNLWVWVGNSGDKEERFNRYSALVWIQFCLLTGTRPNNGLTNVKDIDLETGWYEVADKPNKVVKNHRLIPLCPTLLAILKKYQLFLVDYQPYATAKVDKMIHQIKQEQDELTLLNILSDNYDKLIKIKRSHISKLLADYMPFEDSYWTRHFLRTQLEKLGVSMILINTVIGHEKNRQEALGQFSSVNKQQIWQVRDTFEEIAQQMNLRM</sequence>
<name>Q1QCA9_PSYCK</name>
<dbReference type="RefSeq" id="WP_011513255.1">
    <property type="nucleotide sequence ID" value="NC_007969.1"/>
</dbReference>
<dbReference type="Proteomes" id="UP000002425">
    <property type="component" value="Chromosome"/>
</dbReference>
<dbReference type="STRING" id="335284.Pcryo_0913"/>
<dbReference type="AlphaFoldDB" id="Q1QCA9"/>
<evidence type="ECO:0000256" key="1">
    <source>
        <dbReference type="ARBA" id="ARBA00023172"/>
    </source>
</evidence>
<evidence type="ECO:0000313" key="3">
    <source>
        <dbReference type="Proteomes" id="UP000002425"/>
    </source>
</evidence>
<dbReference type="GO" id="GO:0003677">
    <property type="term" value="F:DNA binding"/>
    <property type="evidence" value="ECO:0007669"/>
    <property type="project" value="InterPro"/>
</dbReference>
<dbReference type="SUPFAM" id="SSF56349">
    <property type="entry name" value="DNA breaking-rejoining enzymes"/>
    <property type="match status" value="1"/>
</dbReference>
<organism evidence="2 3">
    <name type="scientific">Psychrobacter cryohalolentis (strain ATCC BAA-1226 / DSM 17306 / VKM B-2378 / K5)</name>
    <dbReference type="NCBI Taxonomy" id="335284"/>
    <lineage>
        <taxon>Bacteria</taxon>
        <taxon>Pseudomonadati</taxon>
        <taxon>Pseudomonadota</taxon>
        <taxon>Gammaproteobacteria</taxon>
        <taxon>Moraxellales</taxon>
        <taxon>Moraxellaceae</taxon>
        <taxon>Psychrobacter</taxon>
    </lineage>
</organism>
<accession>Q1QCA9</accession>
<keyword evidence="1" id="KW-0233">DNA recombination</keyword>
<dbReference type="KEGG" id="pcr:Pcryo_0913"/>
<proteinExistence type="predicted"/>
<dbReference type="InterPro" id="IPR013762">
    <property type="entry name" value="Integrase-like_cat_sf"/>
</dbReference>
<dbReference type="GO" id="GO:0006310">
    <property type="term" value="P:DNA recombination"/>
    <property type="evidence" value="ECO:0007669"/>
    <property type="project" value="UniProtKB-KW"/>
</dbReference>
<dbReference type="EMBL" id="CP000323">
    <property type="protein sequence ID" value="ABE74694.1"/>
    <property type="molecule type" value="Genomic_DNA"/>
</dbReference>
<dbReference type="Gene3D" id="1.10.443.10">
    <property type="entry name" value="Intergrase catalytic core"/>
    <property type="match status" value="1"/>
</dbReference>
<reference evidence="2" key="1">
    <citation type="submission" date="2006-03" db="EMBL/GenBank/DDBJ databases">
        <title>Complete sequence of chromosome of Psychrobacter cryohalolentis K5.</title>
        <authorList>
            <consortium name="US DOE Joint Genome Institute"/>
            <person name="Copeland A."/>
            <person name="Lucas S."/>
            <person name="Lapidus A."/>
            <person name="Barry K."/>
            <person name="Detter J.C."/>
            <person name="Glavina del Rio T."/>
            <person name="Hammon N."/>
            <person name="Israni S."/>
            <person name="Dalin E."/>
            <person name="Tice H."/>
            <person name="Pitluck S."/>
            <person name="Brettin T."/>
            <person name="Bruce D."/>
            <person name="Han C."/>
            <person name="Tapia R."/>
            <person name="Sims D.R."/>
            <person name="Gilna P."/>
            <person name="Schmutz J."/>
            <person name="Larimer F."/>
            <person name="Land M."/>
            <person name="Hauser L."/>
            <person name="Kyrpides N."/>
            <person name="Kim E."/>
            <person name="Richardson P."/>
        </authorList>
    </citation>
    <scope>NUCLEOTIDE SEQUENCE</scope>
    <source>
        <strain evidence="2">K5</strain>
    </source>
</reference>
<gene>
    <name evidence="2" type="ordered locus">Pcryo_0913</name>
</gene>
<dbReference type="InterPro" id="IPR011010">
    <property type="entry name" value="DNA_brk_join_enz"/>
</dbReference>
<protein>
    <submittedName>
        <fullName evidence="2">Uncharacterized protein</fullName>
    </submittedName>
</protein>
<dbReference type="eggNOG" id="COG0582">
    <property type="taxonomic scope" value="Bacteria"/>
</dbReference>